<dbReference type="KEGG" id="hhg:XM38_049820"/>
<organism evidence="6 7">
    <name type="scientific">Halomicronema hongdechloris C2206</name>
    <dbReference type="NCBI Taxonomy" id="1641165"/>
    <lineage>
        <taxon>Bacteria</taxon>
        <taxon>Bacillati</taxon>
        <taxon>Cyanobacteriota</taxon>
        <taxon>Cyanophyceae</taxon>
        <taxon>Nodosilineales</taxon>
        <taxon>Nodosilineaceae</taxon>
        <taxon>Halomicronema</taxon>
    </lineage>
</organism>
<dbReference type="PANTHER" id="PTHR30246">
    <property type="entry name" value="2-KETO-3-DEOXY-6-PHOSPHOGLUCONATE ALDOLASE"/>
    <property type="match status" value="1"/>
</dbReference>
<sequence>MSSQWLSLLARYRAIAVIRAPNITLGRQMAAAVAAGGMGLIEITWTSLEAAKLVAQLRSELPHCRIGVGTVMTEPDLKDAIAAGAQFCFSPHTDVALLRQAQAQQIPMIPGALTPSEIVTAWQAGASSVKVFPIRAMGGADYIQSLQGPLGHIPLIPTGGVTLENAASLLTAGAVAVGLAGQLFPAAAVASGDWAVVRGQAEKLRQQLNGAAYRQNTP</sequence>
<dbReference type="CDD" id="cd00452">
    <property type="entry name" value="KDPG_aldolase"/>
    <property type="match status" value="1"/>
</dbReference>
<accession>A0A1Z3HUL1</accession>
<gene>
    <name evidence="6" type="primary">eda</name>
    <name evidence="6" type="ORF">XM38_049820</name>
</gene>
<reference evidence="6 7" key="1">
    <citation type="journal article" date="2016" name="Biochim. Biophys. Acta">
        <title>Characterization of red-shifted phycobilisomes isolated from the chlorophyll f-containing cyanobacterium Halomicronema hongdechloris.</title>
        <authorList>
            <person name="Li Y."/>
            <person name="Lin Y."/>
            <person name="Garvey C.J."/>
            <person name="Birch D."/>
            <person name="Corkery R.W."/>
            <person name="Loughlin P.C."/>
            <person name="Scheer H."/>
            <person name="Willows R.D."/>
            <person name="Chen M."/>
        </authorList>
    </citation>
    <scope>NUCLEOTIDE SEQUENCE [LARGE SCALE GENOMIC DNA]</scope>
    <source>
        <strain evidence="6 7">C2206</strain>
    </source>
</reference>
<evidence type="ECO:0000313" key="7">
    <source>
        <dbReference type="Proteomes" id="UP000191901"/>
    </source>
</evidence>
<dbReference type="EMBL" id="CP021983">
    <property type="protein sequence ID" value="ASC74008.1"/>
    <property type="molecule type" value="Genomic_DNA"/>
</dbReference>
<keyword evidence="5" id="KW-0119">Carbohydrate metabolism</keyword>
<dbReference type="Proteomes" id="UP000191901">
    <property type="component" value="Chromosome"/>
</dbReference>
<dbReference type="Gene3D" id="3.20.20.70">
    <property type="entry name" value="Aldolase class I"/>
    <property type="match status" value="1"/>
</dbReference>
<keyword evidence="4 6" id="KW-0456">Lyase</keyword>
<protein>
    <submittedName>
        <fullName evidence="6">2-dehydro-3-deoxy-phosphogluconate aldolase</fullName>
        <ecNumber evidence="6">4.1.2.14</ecNumber>
    </submittedName>
</protein>
<dbReference type="InterPro" id="IPR013785">
    <property type="entry name" value="Aldolase_TIM"/>
</dbReference>
<proteinExistence type="inferred from homology"/>
<comment type="similarity">
    <text evidence="2">Belongs to the KHG/KDPG aldolase family.</text>
</comment>
<dbReference type="EC" id="4.1.2.14" evidence="6"/>
<evidence type="ECO:0000256" key="5">
    <source>
        <dbReference type="ARBA" id="ARBA00023277"/>
    </source>
</evidence>
<evidence type="ECO:0000313" key="6">
    <source>
        <dbReference type="EMBL" id="ASC74008.1"/>
    </source>
</evidence>
<evidence type="ECO:0000256" key="4">
    <source>
        <dbReference type="ARBA" id="ARBA00023239"/>
    </source>
</evidence>
<dbReference type="AlphaFoldDB" id="A0A1Z3HUL1"/>
<evidence type="ECO:0000256" key="3">
    <source>
        <dbReference type="ARBA" id="ARBA00011233"/>
    </source>
</evidence>
<evidence type="ECO:0000256" key="1">
    <source>
        <dbReference type="ARBA" id="ARBA00004761"/>
    </source>
</evidence>
<dbReference type="InterPro" id="IPR000887">
    <property type="entry name" value="Aldlse_KDPG_KHG"/>
</dbReference>
<dbReference type="GO" id="GO:0008675">
    <property type="term" value="F:2-dehydro-3-deoxy-phosphogluconate aldolase activity"/>
    <property type="evidence" value="ECO:0007669"/>
    <property type="project" value="UniProtKB-EC"/>
</dbReference>
<name>A0A1Z3HUL1_9CYAN</name>
<dbReference type="NCBIfam" id="TIGR01182">
    <property type="entry name" value="eda"/>
    <property type="match status" value="1"/>
</dbReference>
<evidence type="ECO:0000256" key="2">
    <source>
        <dbReference type="ARBA" id="ARBA00006906"/>
    </source>
</evidence>
<keyword evidence="7" id="KW-1185">Reference proteome</keyword>
<dbReference type="PANTHER" id="PTHR30246:SF1">
    <property type="entry name" value="2-DEHYDRO-3-DEOXY-6-PHOSPHOGALACTONATE ALDOLASE-RELATED"/>
    <property type="match status" value="1"/>
</dbReference>
<dbReference type="NCBIfam" id="NF005673">
    <property type="entry name" value="PRK07455.1"/>
    <property type="match status" value="1"/>
</dbReference>
<comment type="subunit">
    <text evidence="3">Homotrimer.</text>
</comment>
<dbReference type="STRING" id="1641165.XM38_01295"/>
<dbReference type="SUPFAM" id="SSF51569">
    <property type="entry name" value="Aldolase"/>
    <property type="match status" value="1"/>
</dbReference>
<dbReference type="Pfam" id="PF01081">
    <property type="entry name" value="Aldolase"/>
    <property type="match status" value="1"/>
</dbReference>
<comment type="pathway">
    <text evidence="1">Carbohydrate acid metabolism.</text>
</comment>